<comment type="caution">
    <text evidence="1">The sequence shown here is derived from an EMBL/GenBank/DDBJ whole genome shotgun (WGS) entry which is preliminary data.</text>
</comment>
<sequence length="1264" mass="138269">MATEVFGGVVPQLFPSLGPALMVSMGYIDLGKWVASVEGGARFGFDLVSLVLFFNCTAILCQYLATCIGMVTGKNLAEICSQEYSKWTCILLGIQAEISMITSETTMVLGIAHGLNLLFGIELVSCIFLAAASTVLLPLFVTTWDNIKAEAFYTAIAAVALVFYVLGVLISQPEFPLAMNGVFPKLNGQSAYSLMALLGSNIMVHNFYIHSSSVQQQSRQIVTVGSLFNDHFFAILSIFTGIFLVNYVLMNSAATVFSNTDGVVNLQDLNFLMDQIFKSPIAPVAFFLVLFFSSQITALNWNIGGQVILRYFFGINLSVWAHHGLLKALAIIPALYYARNGGSEGIYQLLIFCQIILAMLLPSSVIPLFRVASSKCTMGRFKIPWYMEIFSLIAFFGMLASNMIFIVEALFGRSNWISNMQSSTGSSVIIPSIIMFLVAFTSVGLTLYLAVTPLKSASERPDIQIFPGYTQSTPELFDVGESDDMEKINYEEDQGSIEDVSSEKFIENQGEKLHSEANFDVSETIIDSDHESHQSTQSHQSAYDPGIMSACSSPAYHTEKSNLAIDEAAGENSSKVTGTVFPDVIASQEIEAKYPIEKDVEVSTDVQMDKNNEEEGAPLAEDVSRGILPYPSLEGSGSLSKLSGLGRAARRQLSAVLDEFWGHLFDYHGKLTQEATTRRLDVLLGIDSKLIGSSVKADTSADELSKSYFPDLDRSSIFQSSSREFSSPRHGVQMESQPYSQTMQTLDEHAQNSYTSLFGSNDRHSLYPPQPSDNRDYQPATIHGYQLSSYLKGASAGGAPYSSNISVDLPPTSSASSFIANCRDPLMYGSGQNDLGSLRASSFQNRQATSTIGRLPVDRSFYEASLLETGESSVSSAYGKKYHSSPDVSAIIASIRNSSLNDGNAQWGGPIGSRPSTGRMAYEQSQYLNPLSTRTGVPLAFDQLSPPKLHRDVFSPHSSLNSNTRSLWFRQPSEQLFGVIGKNQSARDRGVDSRLNVTAAKEVFSYTESEIKLLQYFRICMMKLLKLEGSDWLFRQGGGIDEELIDRVAAKEKYLQEADSGEINQAHMLYRRNSSAQRSEEGDPASLLSVTNCGDGCIWRAALVVSFGVWCIRRILELSVVESRPELWGKYTYVLNRLQGILEPAFMKSRPPLFACSCLELNTRNSSTSPQNGNPGSTEKTNKATSVTTTTMVLDMIRDVEAAVSGRKGRTGTAAGDVAFPKGKENLVSVLKRYKRRLSNKSSAGNEGGSSSRRIPSPISSSVS</sequence>
<protein>
    <submittedName>
        <fullName evidence="1">Ethylene-insensitive protein 2</fullName>
    </submittedName>
</protein>
<reference evidence="2" key="1">
    <citation type="journal article" date="2022" name="Nat. Commun.">
        <title>Chromosome evolution and the genetic basis of agronomically important traits in greater yam.</title>
        <authorList>
            <person name="Bredeson J.V."/>
            <person name="Lyons J.B."/>
            <person name="Oniyinde I.O."/>
            <person name="Okereke N.R."/>
            <person name="Kolade O."/>
            <person name="Nnabue I."/>
            <person name="Nwadili C.O."/>
            <person name="Hribova E."/>
            <person name="Parker M."/>
            <person name="Nwogha J."/>
            <person name="Shu S."/>
            <person name="Carlson J."/>
            <person name="Kariba R."/>
            <person name="Muthemba S."/>
            <person name="Knop K."/>
            <person name="Barton G.J."/>
            <person name="Sherwood A.V."/>
            <person name="Lopez-Montes A."/>
            <person name="Asiedu R."/>
            <person name="Jamnadass R."/>
            <person name="Muchugi A."/>
            <person name="Goodstein D."/>
            <person name="Egesi C.N."/>
            <person name="Featherston J."/>
            <person name="Asfaw A."/>
            <person name="Simpson G.G."/>
            <person name="Dolezel J."/>
            <person name="Hendre P.S."/>
            <person name="Van Deynze A."/>
            <person name="Kumar P.L."/>
            <person name="Obidiegwu J.E."/>
            <person name="Bhattacharjee R."/>
            <person name="Rokhsar D.S."/>
        </authorList>
    </citation>
    <scope>NUCLEOTIDE SEQUENCE [LARGE SCALE GENOMIC DNA]</scope>
    <source>
        <strain evidence="2">cv. TDa95/00328</strain>
    </source>
</reference>
<organism evidence="1 2">
    <name type="scientific">Dioscorea alata</name>
    <name type="common">Purple yam</name>
    <dbReference type="NCBI Taxonomy" id="55571"/>
    <lineage>
        <taxon>Eukaryota</taxon>
        <taxon>Viridiplantae</taxon>
        <taxon>Streptophyta</taxon>
        <taxon>Embryophyta</taxon>
        <taxon>Tracheophyta</taxon>
        <taxon>Spermatophyta</taxon>
        <taxon>Magnoliopsida</taxon>
        <taxon>Liliopsida</taxon>
        <taxon>Dioscoreales</taxon>
        <taxon>Dioscoreaceae</taxon>
        <taxon>Dioscorea</taxon>
    </lineage>
</organism>
<keyword evidence="2" id="KW-1185">Reference proteome</keyword>
<evidence type="ECO:0000313" key="2">
    <source>
        <dbReference type="Proteomes" id="UP000827976"/>
    </source>
</evidence>
<name>A0ACB7UMF5_DIOAL</name>
<evidence type="ECO:0000313" key="1">
    <source>
        <dbReference type="EMBL" id="KAH7661700.1"/>
    </source>
</evidence>
<accession>A0ACB7UMF5</accession>
<proteinExistence type="predicted"/>
<dbReference type="EMBL" id="CM037025">
    <property type="protein sequence ID" value="KAH7661700.1"/>
    <property type="molecule type" value="Genomic_DNA"/>
</dbReference>
<dbReference type="Proteomes" id="UP000827976">
    <property type="component" value="Chromosome 15"/>
</dbReference>
<gene>
    <name evidence="1" type="ORF">IHE45_15G080800</name>
</gene>